<comment type="caution">
    <text evidence="2">The sequence shown here is derived from an EMBL/GenBank/DDBJ whole genome shotgun (WGS) entry which is preliminary data.</text>
</comment>
<protein>
    <recommendedName>
        <fullName evidence="1">F-box domain-containing protein</fullName>
    </recommendedName>
</protein>
<evidence type="ECO:0000259" key="1">
    <source>
        <dbReference type="PROSITE" id="PS50181"/>
    </source>
</evidence>
<dbReference type="InterPro" id="IPR001810">
    <property type="entry name" value="F-box_dom"/>
</dbReference>
<sequence length="337" mass="38116">MSPTDQLPPSLEGSPLKALPNEILAQIAGYLHTRDPSSQGLLNLRLTCQKLNEIASQRLFRRRSFNLHRMPDCLINLQPVQRKLGLLTNYARHVRVVHIENRNHCRHDDEGEGCPLAAVRYLEGISGLIQLKIAGKGNYYQIINREFHALLQQASVLAPPQDRIFQNLRSVDIVIGQQAQSPAGKSQSPRGLGILFFIPQLRELFLRHAIITSELGVRDPAAHVGSTGLRTLHLGDCQLDFRVLADLLSLPSTLKHLVLIHNQHRPDPALAPDVFPLEEYLEGEISTEDVFDGIWRQRQSLETLVAHDLRPSLRSDRLYELISQHEAEFPAFVTWRI</sequence>
<organism evidence="2 3">
    <name type="scientific">Penicillium brevicompactum</name>
    <dbReference type="NCBI Taxonomy" id="5074"/>
    <lineage>
        <taxon>Eukaryota</taxon>
        <taxon>Fungi</taxon>
        <taxon>Dikarya</taxon>
        <taxon>Ascomycota</taxon>
        <taxon>Pezizomycotina</taxon>
        <taxon>Eurotiomycetes</taxon>
        <taxon>Eurotiomycetidae</taxon>
        <taxon>Eurotiales</taxon>
        <taxon>Aspergillaceae</taxon>
        <taxon>Penicillium</taxon>
    </lineage>
</organism>
<gene>
    <name evidence="2" type="ORF">N7541_010677</name>
</gene>
<proteinExistence type="predicted"/>
<dbReference type="InterPro" id="IPR032675">
    <property type="entry name" value="LRR_dom_sf"/>
</dbReference>
<evidence type="ECO:0000313" key="2">
    <source>
        <dbReference type="EMBL" id="KAJ5341553.1"/>
    </source>
</evidence>
<dbReference type="CDD" id="cd09917">
    <property type="entry name" value="F-box_SF"/>
    <property type="match status" value="1"/>
</dbReference>
<dbReference type="SUPFAM" id="SSF81383">
    <property type="entry name" value="F-box domain"/>
    <property type="match status" value="1"/>
</dbReference>
<dbReference type="Proteomes" id="UP001148299">
    <property type="component" value="Unassembled WGS sequence"/>
</dbReference>
<dbReference type="SUPFAM" id="SSF52047">
    <property type="entry name" value="RNI-like"/>
    <property type="match status" value="1"/>
</dbReference>
<dbReference type="PROSITE" id="PS50181">
    <property type="entry name" value="FBOX"/>
    <property type="match status" value="1"/>
</dbReference>
<accession>A0A9W9UHP1</accession>
<feature type="domain" description="F-box" evidence="1">
    <location>
        <begin position="13"/>
        <end position="63"/>
    </location>
</feature>
<dbReference type="AlphaFoldDB" id="A0A9W9UHP1"/>
<name>A0A9W9UHP1_PENBR</name>
<evidence type="ECO:0000313" key="3">
    <source>
        <dbReference type="Proteomes" id="UP001148299"/>
    </source>
</evidence>
<reference evidence="2" key="2">
    <citation type="journal article" date="2023" name="IMA Fungus">
        <title>Comparative genomic study of the Penicillium genus elucidates a diverse pangenome and 15 lateral gene transfer events.</title>
        <authorList>
            <person name="Petersen C."/>
            <person name="Sorensen T."/>
            <person name="Nielsen M.R."/>
            <person name="Sondergaard T.E."/>
            <person name="Sorensen J.L."/>
            <person name="Fitzpatrick D.A."/>
            <person name="Frisvad J.C."/>
            <person name="Nielsen K.L."/>
        </authorList>
    </citation>
    <scope>NUCLEOTIDE SEQUENCE</scope>
    <source>
        <strain evidence="2">IBT 35675</strain>
    </source>
</reference>
<reference evidence="2" key="1">
    <citation type="submission" date="2022-12" db="EMBL/GenBank/DDBJ databases">
        <authorList>
            <person name="Petersen C."/>
        </authorList>
    </citation>
    <scope>NUCLEOTIDE SEQUENCE</scope>
    <source>
        <strain evidence="2">IBT 35675</strain>
    </source>
</reference>
<dbReference type="InterPro" id="IPR036047">
    <property type="entry name" value="F-box-like_dom_sf"/>
</dbReference>
<keyword evidence="3" id="KW-1185">Reference proteome</keyword>
<dbReference type="EMBL" id="JAPZBR010000008">
    <property type="protein sequence ID" value="KAJ5341553.1"/>
    <property type="molecule type" value="Genomic_DNA"/>
</dbReference>
<dbReference type="Gene3D" id="3.80.10.10">
    <property type="entry name" value="Ribonuclease Inhibitor"/>
    <property type="match status" value="1"/>
</dbReference>
<dbReference type="Pfam" id="PF12937">
    <property type="entry name" value="F-box-like"/>
    <property type="match status" value="1"/>
</dbReference>